<proteinExistence type="predicted"/>
<gene>
    <name evidence="2" type="ORF">FBUS_11364</name>
</gene>
<dbReference type="AlphaFoldDB" id="A0A8E0VEV2"/>
<evidence type="ECO:0000256" key="1">
    <source>
        <dbReference type="SAM" id="MobiDB-lite"/>
    </source>
</evidence>
<keyword evidence="3" id="KW-1185">Reference proteome</keyword>
<dbReference type="EMBL" id="LUCM01011530">
    <property type="protein sequence ID" value="KAA0183864.1"/>
    <property type="molecule type" value="Genomic_DNA"/>
</dbReference>
<feature type="compositionally biased region" description="Basic and acidic residues" evidence="1">
    <location>
        <begin position="815"/>
        <end position="833"/>
    </location>
</feature>
<comment type="caution">
    <text evidence="2">The sequence shown here is derived from an EMBL/GenBank/DDBJ whole genome shotgun (WGS) entry which is preliminary data.</text>
</comment>
<protein>
    <submittedName>
        <fullName evidence="2">Uncharacterized protein</fullName>
    </submittedName>
</protein>
<sequence length="1105" mass="122124">MSKEEVLNYRMQKTPPLDHRYETNLVKYSVPIPMQSNASARDTFRGNETVPTKQTEIFITKHINIIGAPSSTVQVSSWTSVVAADDHFSTNDGSPLNMDSKSPKINYTTTQAAGVFVGRTDESVPTPVESVEFFPKPVNQERRAREKQIISQPVYESIPNSYEKVRRLAGDQQAEQAQSVNVREGRAMGPIKQSSAEAYLGERMLNLDGHVVNTTSNGNMPDGIFQKTMVNPGSEISQITVQTVDPPALNRHMTNGSDRFLARSSAAQQIPLYEQREKPVDVHTERPISADISQCSPPLVRDNQVAGAQVVPDLPYFGISPLDNQNVVDSHSMVKIVPDAEGAISLHSAIPDSADQELTGLQNLPTNGGMQVHNGPVVAVIATEPSVVPDQVAREQLKTRVSRNTVPSIWCDPDRVNKQFDYAPNMQNFPREDEAEVYQIPPGPPLHTGVQSQYHAVDPGQSPVVPQDFDKSQIRTPATTRVTGQSITVAEPSQGGIPLPVHHTVPGAPVPDQRSNVVMLNKDVLETGRAVRTEKLPTNVDRISRTPAMDVHDADIGMPLNRASEHVSESENMLTESAKIDPKIGCVFQQTVPKITPVSEPQEVTDTVRSSKKDEYGLGEVIQIHPVEQLKQLHDVLFEQPKLVEHVRSENADQIVQSGAYSDPYHTALQVKSEPKEEPRKLAVDQPILPGKYQIGDNGIPIFQVNGPCSFNARLAESQLTKVDSQDTMNSIVASQPNVEPSKKPLPLSQVNTSAEANRTSAVHRHADDRKFYIDPAPVRSLESPPKPPVLSRDRSIDQVESYEDSEYADVIPHPIEENRPESRRINERHDSTSRPTTKSISVGIDRTKPIDAVGQMRLKPEKVTTNATLKATAHNGLSQEIQGPSIQFHSGHVHTVPVSDHPQIQRSYSTSSVAHASDVSEMEKMRRLMRYTGGTIPKCIPPVPPELPDPKELNGTSQIRITKETVNRHVEWDWKRNFKTDDKQANSHGKEIGWASMNDAYEVHREVRLYTEGFVPPFTLGDQPQILINLDGRAGVEYNVDFGNPGNFRVGVRANGTTTNVPTSTTTATTSDRGIAQNREDGRVLPNLCLPISRLFPRRFQTTQ</sequence>
<dbReference type="Proteomes" id="UP000728185">
    <property type="component" value="Unassembled WGS sequence"/>
</dbReference>
<feature type="region of interest" description="Disordered" evidence="1">
    <location>
        <begin position="736"/>
        <end position="840"/>
    </location>
</feature>
<dbReference type="OrthoDB" id="6258032at2759"/>
<evidence type="ECO:0000313" key="2">
    <source>
        <dbReference type="EMBL" id="KAA0183864.1"/>
    </source>
</evidence>
<organism evidence="2 3">
    <name type="scientific">Fasciolopsis buskii</name>
    <dbReference type="NCBI Taxonomy" id="27845"/>
    <lineage>
        <taxon>Eukaryota</taxon>
        <taxon>Metazoa</taxon>
        <taxon>Spiralia</taxon>
        <taxon>Lophotrochozoa</taxon>
        <taxon>Platyhelminthes</taxon>
        <taxon>Trematoda</taxon>
        <taxon>Digenea</taxon>
        <taxon>Plagiorchiida</taxon>
        <taxon>Echinostomata</taxon>
        <taxon>Echinostomatoidea</taxon>
        <taxon>Fasciolidae</taxon>
        <taxon>Fasciolopsis</taxon>
    </lineage>
</organism>
<evidence type="ECO:0000313" key="3">
    <source>
        <dbReference type="Proteomes" id="UP000728185"/>
    </source>
</evidence>
<accession>A0A8E0VEV2</accession>
<feature type="compositionally biased region" description="Polar residues" evidence="1">
    <location>
        <begin position="749"/>
        <end position="761"/>
    </location>
</feature>
<name>A0A8E0VEV2_9TREM</name>
<reference evidence="2" key="1">
    <citation type="submission" date="2019-05" db="EMBL/GenBank/DDBJ databases">
        <title>Annotation for the trematode Fasciolopsis buski.</title>
        <authorList>
            <person name="Choi Y.-J."/>
        </authorList>
    </citation>
    <scope>NUCLEOTIDE SEQUENCE</scope>
    <source>
        <strain evidence="2">HT</strain>
        <tissue evidence="2">Whole worm</tissue>
    </source>
</reference>